<feature type="transmembrane region" description="Helical" evidence="2">
    <location>
        <begin position="448"/>
        <end position="468"/>
    </location>
</feature>
<dbReference type="InterPro" id="IPR027417">
    <property type="entry name" value="P-loop_NTPase"/>
</dbReference>
<evidence type="ECO:0000313" key="6">
    <source>
        <dbReference type="EMBL" id="CAI9121506.1"/>
    </source>
</evidence>
<dbReference type="RefSeq" id="WP_289843667.1">
    <property type="nucleotide sequence ID" value="NZ_CATKSH010000016.1"/>
</dbReference>
<comment type="caution">
    <text evidence="6">The sequence shown here is derived from an EMBL/GenBank/DDBJ whole genome shotgun (WGS) entry which is preliminary data.</text>
</comment>
<dbReference type="Proteomes" id="UP001176960">
    <property type="component" value="Unassembled WGS sequence"/>
</dbReference>
<dbReference type="EMBL" id="CATKSH010000016">
    <property type="protein sequence ID" value="CAI9121506.1"/>
    <property type="molecule type" value="Genomic_DNA"/>
</dbReference>
<accession>A0AA35UXX7</accession>
<feature type="compositionally biased region" description="Low complexity" evidence="1">
    <location>
        <begin position="833"/>
        <end position="846"/>
    </location>
</feature>
<feature type="domain" description="IcmF-related" evidence="4">
    <location>
        <begin position="512"/>
        <end position="805"/>
    </location>
</feature>
<evidence type="ECO:0000256" key="1">
    <source>
        <dbReference type="SAM" id="MobiDB-lite"/>
    </source>
</evidence>
<dbReference type="InterPro" id="IPR009612">
    <property type="entry name" value="IcmF-rel"/>
</dbReference>
<dbReference type="InterPro" id="IPR053156">
    <property type="entry name" value="T6SS_TssM-like"/>
</dbReference>
<dbReference type="AlphaFoldDB" id="A0AA35UXX7"/>
<organism evidence="6 7">
    <name type="scientific">Brytella acorum</name>
    <dbReference type="NCBI Taxonomy" id="2959299"/>
    <lineage>
        <taxon>Bacteria</taxon>
        <taxon>Pseudomonadati</taxon>
        <taxon>Pseudomonadota</taxon>
        <taxon>Alphaproteobacteria</taxon>
        <taxon>Acetobacterales</taxon>
        <taxon>Acetobacteraceae</taxon>
        <taxon>Brytella</taxon>
    </lineage>
</organism>
<dbReference type="SUPFAM" id="SSF52540">
    <property type="entry name" value="P-loop containing nucleoside triphosphate hydrolases"/>
    <property type="match status" value="1"/>
</dbReference>
<reference evidence="6" key="1">
    <citation type="submission" date="2023-03" db="EMBL/GenBank/DDBJ databases">
        <authorList>
            <person name="Cleenwerck I."/>
        </authorList>
    </citation>
    <scope>NUCLEOTIDE SEQUENCE</scope>
    <source>
        <strain evidence="6">LMG 32879</strain>
    </source>
</reference>
<feature type="region of interest" description="Disordered" evidence="1">
    <location>
        <begin position="813"/>
        <end position="850"/>
    </location>
</feature>
<dbReference type="InterPro" id="IPR025743">
    <property type="entry name" value="TssM1_N"/>
</dbReference>
<gene>
    <name evidence="6" type="primary">tssM</name>
    <name evidence="6" type="ORF">LMG32879_002353</name>
</gene>
<protein>
    <submittedName>
        <fullName evidence="6">Type VI secretion system membrane subunit TssM</fullName>
    </submittedName>
</protein>
<evidence type="ECO:0000259" key="3">
    <source>
        <dbReference type="Pfam" id="PF06744"/>
    </source>
</evidence>
<evidence type="ECO:0000259" key="5">
    <source>
        <dbReference type="Pfam" id="PF14331"/>
    </source>
</evidence>
<feature type="domain" description="Type VI secretion system component TssM1 N-terminal" evidence="5">
    <location>
        <begin position="203"/>
        <end position="454"/>
    </location>
</feature>
<evidence type="ECO:0000313" key="7">
    <source>
        <dbReference type="Proteomes" id="UP001176960"/>
    </source>
</evidence>
<dbReference type="NCBIfam" id="TIGR03348">
    <property type="entry name" value="VI_IcmF"/>
    <property type="match status" value="1"/>
</dbReference>
<sequence length="1175" mass="126577">MSTFYTLISLVQRFVSNRWAQAFSVAILLTGMLWFYLPLLTFFLPLWHRIAVFVILWIVVFAVAAYAQHRRNRQEGAIGETLTEGGGEERAATATERSRREDQAGADEVRELRRRLSTAIATLRKRGVRRLYDLPWYVMIGPPGSGKTTALRHSGLHFPVDSDGEESFRGVGGTRLCDWWFADEAVLIDTAGRYTTQDSDRAVDRAGWLGFLDSLRKARPRQPVNGVVVMISILDIASASPETRAAHARQVRMRINELTEKLGLRIPVYLVFNKVDRLAGFQVFFDDLDNAGRAQVLGTTFPVDGDVALFASGFSALVERLERRLIDRLQTERAPERRALMSGFPLQVASLAEPINAFLDGAFRGSRIDQAPFLRGVYLTSATQVGAPLDRLAGALARSFGIDQKRAGSPAGARGRAYFLSRLVRDVILGEALLGAYSPGRYRRRRTIWAVTLAGIGALTLLGVVLIWRGHMEARAMVQMQFARFAAYHDAVAPLAGKTVSDDSDLPAVSDALDRARELAKASPSGLAGMLGIASTQAAADAGQGAYDKALDRLLYPRLLWRLEHDMRARFKDPAFLYDATRVYLLLGGMGPHEPRIVESWFAGEWSRRYAGTLNDKLRERLQVHLAALLERPAPSGVILDGELVRRARIAFGHVTPAQRIYGRLRDLPIPDNLHDWTPQSALGNGEVTVFARRSGAALTDGVPAFFTGAGYATIVRQELPGAARAVANESWVVGHDTAVSVRGSDATDLEREVAELWVADARERWSAVLNDLTIQLGRTPPDVTGSLYLLSSPQSPLRDMVRSILLAQTIPFPSSPERKDAGSGHRATKGQGADPAAAAPGPDDAASLDPVDSVAMEWNDSLAPLAALLKSPNGGPPPIEAMTALIGQLDNAVATGGPMQAGGGSPIAGSGVPDPGQRLRAEASRQAEPVATWLREIADAGEASRGQEVHAVASGSFNGAEGPGAACHALVKGHYPFDPAASADAPLDGFVRVFAPGGLLDRYAEQSVVPFVDRSGAVWRVHDTGGVHAPFSSGQLSAFQRVDSIRRAFFPVAGPPFLTLNVSFRGNPDMTLTLGGTTVRVDTPVTLTWPGSDGLSPAVISRVRNGQTTVLARGDGPWGLIRLLRQGILQDGGRSGGADVEFADGEKLSVMSGGGHGASFPFDLLTGFACPEVQ</sequence>
<dbReference type="InterPro" id="IPR010623">
    <property type="entry name" value="IcmF_C"/>
</dbReference>
<dbReference type="CDD" id="cd00882">
    <property type="entry name" value="Ras_like_GTPase"/>
    <property type="match status" value="1"/>
</dbReference>
<keyword evidence="7" id="KW-1185">Reference proteome</keyword>
<dbReference type="InterPro" id="IPR017731">
    <property type="entry name" value="TssM1-like"/>
</dbReference>
<feature type="compositionally biased region" description="Basic and acidic residues" evidence="1">
    <location>
        <begin position="87"/>
        <end position="106"/>
    </location>
</feature>
<feature type="domain" description="Type VI secretion system IcmF C-terminal" evidence="3">
    <location>
        <begin position="1071"/>
        <end position="1144"/>
    </location>
</feature>
<dbReference type="Pfam" id="PF06744">
    <property type="entry name" value="IcmF_C"/>
    <property type="match status" value="1"/>
</dbReference>
<keyword evidence="2" id="KW-0812">Transmembrane</keyword>
<dbReference type="Pfam" id="PF14331">
    <property type="entry name" value="IcmF-related_N"/>
    <property type="match status" value="1"/>
</dbReference>
<evidence type="ECO:0000259" key="4">
    <source>
        <dbReference type="Pfam" id="PF06761"/>
    </source>
</evidence>
<proteinExistence type="predicted"/>
<keyword evidence="2" id="KW-1133">Transmembrane helix</keyword>
<evidence type="ECO:0000256" key="2">
    <source>
        <dbReference type="SAM" id="Phobius"/>
    </source>
</evidence>
<feature type="transmembrane region" description="Helical" evidence="2">
    <location>
        <begin position="46"/>
        <end position="67"/>
    </location>
</feature>
<keyword evidence="2" id="KW-0472">Membrane</keyword>
<dbReference type="Pfam" id="PF06761">
    <property type="entry name" value="IcmF-related"/>
    <property type="match status" value="1"/>
</dbReference>
<feature type="region of interest" description="Disordered" evidence="1">
    <location>
        <begin position="77"/>
        <end position="106"/>
    </location>
</feature>
<name>A0AA35UXX7_9PROT</name>
<dbReference type="PANTHER" id="PTHR36153:SF1">
    <property type="entry name" value="TYPE VI SECRETION SYSTEM COMPONENT TSSM1"/>
    <property type="match status" value="1"/>
</dbReference>
<dbReference type="PANTHER" id="PTHR36153">
    <property type="entry name" value="INNER MEMBRANE PROTEIN-RELATED"/>
    <property type="match status" value="1"/>
</dbReference>
<feature type="transmembrane region" description="Helical" evidence="2">
    <location>
        <begin position="20"/>
        <end position="40"/>
    </location>
</feature>